<evidence type="ECO:0000256" key="1">
    <source>
        <dbReference type="ARBA" id="ARBA00004141"/>
    </source>
</evidence>
<dbReference type="EMBL" id="JAGKQM010000006">
    <property type="protein sequence ID" value="KAH0922427.1"/>
    <property type="molecule type" value="Genomic_DNA"/>
</dbReference>
<evidence type="ECO:0000256" key="6">
    <source>
        <dbReference type="SAM" id="Phobius"/>
    </source>
</evidence>
<organism evidence="7 8">
    <name type="scientific">Brassica napus</name>
    <name type="common">Rape</name>
    <dbReference type="NCBI Taxonomy" id="3708"/>
    <lineage>
        <taxon>Eukaryota</taxon>
        <taxon>Viridiplantae</taxon>
        <taxon>Streptophyta</taxon>
        <taxon>Embryophyta</taxon>
        <taxon>Tracheophyta</taxon>
        <taxon>Spermatophyta</taxon>
        <taxon>Magnoliopsida</taxon>
        <taxon>eudicotyledons</taxon>
        <taxon>Gunneridae</taxon>
        <taxon>Pentapetalae</taxon>
        <taxon>rosids</taxon>
        <taxon>malvids</taxon>
        <taxon>Brassicales</taxon>
        <taxon>Brassicaceae</taxon>
        <taxon>Brassiceae</taxon>
        <taxon>Brassica</taxon>
    </lineage>
</organism>
<keyword evidence="4 6" id="KW-1133">Transmembrane helix</keyword>
<accession>A0ABQ8CZA5</accession>
<feature type="transmembrane region" description="Helical" evidence="6">
    <location>
        <begin position="342"/>
        <end position="361"/>
    </location>
</feature>
<dbReference type="Pfam" id="PF00854">
    <property type="entry name" value="PTR2"/>
    <property type="match status" value="2"/>
</dbReference>
<dbReference type="Gene3D" id="1.20.1250.20">
    <property type="entry name" value="MFS general substrate transporter like domains"/>
    <property type="match status" value="2"/>
</dbReference>
<feature type="transmembrane region" description="Helical" evidence="6">
    <location>
        <begin position="1000"/>
        <end position="1020"/>
    </location>
</feature>
<feature type="transmembrane region" description="Helical" evidence="6">
    <location>
        <begin position="463"/>
        <end position="484"/>
    </location>
</feature>
<evidence type="ECO:0000256" key="2">
    <source>
        <dbReference type="ARBA" id="ARBA00005982"/>
    </source>
</evidence>
<feature type="transmembrane region" description="Helical" evidence="6">
    <location>
        <begin position="633"/>
        <end position="656"/>
    </location>
</feature>
<feature type="transmembrane region" description="Helical" evidence="6">
    <location>
        <begin position="662"/>
        <end position="682"/>
    </location>
</feature>
<feature type="transmembrane region" description="Helical" evidence="6">
    <location>
        <begin position="86"/>
        <end position="106"/>
    </location>
</feature>
<dbReference type="InterPro" id="IPR036259">
    <property type="entry name" value="MFS_trans_sf"/>
</dbReference>
<feature type="transmembrane region" description="Helical" evidence="6">
    <location>
        <begin position="772"/>
        <end position="791"/>
    </location>
</feature>
<comment type="caution">
    <text evidence="7">The sequence shown here is derived from an EMBL/GenBank/DDBJ whole genome shotgun (WGS) entry which is preliminary data.</text>
</comment>
<feature type="transmembrane region" description="Helical" evidence="6">
    <location>
        <begin position="504"/>
        <end position="525"/>
    </location>
</feature>
<evidence type="ECO:0000256" key="3">
    <source>
        <dbReference type="ARBA" id="ARBA00022692"/>
    </source>
</evidence>
<sequence length="1123" mass="123637">MAGDAETQISSTKRHGGGWITFPFMIATLLGLTIAAWGWLLNLIVYLIEEFNVKSIAAAQITNIFSGCICMVPAIGAIAADSFFGTIPVISVSAFVALVGVSLLTLTAALDSLRPNPCDTASSLCQSPSKSQLGVLYTAITLASIGTGGTRFTLATAGANQYEKTKDQGSFFNWFFFTTYLAGAISATAIVYSEDNVSWTFGFGLCVAANFFSFLVFILGRRFYKHDKPLGSPFTSLLRVIFAAVFKRKAVVSTNEKDYHSESLSMPTNTLKQEDEVKPDGTVHNPWRLCSVQQVEDFKAVIRIIPLALAIIFLSTPIAMQLSLTVLQGLVMDRRLGPNFKIPAGSLQVITLLSTCLFIMVNDRLLYPFYQRLTGKFLTPLQQVGIGHVFNILSMAVTAIVEAKRLKIVENGHFLESSSIADMSVLWLFPPLVIVGIGEAFHFPGNVALCYQEFPESMRSTATSITSVVIGICFYTSTALIDLIQRTTAWLPDDINHGRVDNVYWVLVIGGVLNLGYFLVCSWLYKYRNLEDDGEASQGMYLCAIKNSQSLIGAPQLQLPRWWSGYASKQATISGDIEVQHSGDPSSKRGGWITFPFIIVTLLGLSITSFGVILNLIVFLIEEFNIKSIAAAQISNIFNGCLAMLPVVAAILADSFFGDIPIILASTFISLLGISLLTLIAFSDYLRPRPCEPGSILCQSPSDLQLGIIYVVLALVTTGTAETRVALASAGANQYEKPKDQGTFFNCYFLMVNTGAIISATAIVYTQDNASWKLGFGLCAAANLISFILFISGKRLYKHNKPMGSPFTSLVRVIVAATVKRKAVISSKDEDYYHHGLGQKNKNSAVVPSQSFSFFNRATLKTKGESGDTTNNKWRLCSVQEVEDFKAVLRLLPLWLSIIFVSIPIAVQSSLMVLQALVTDRVLSPHFKVSAGSIQVIAIIFSCIFIIMNNWLFYPMYHKLTNKVMTPLQKIGMGHVFTILSMVISAVVESKRLKTVQNEHLMSVLWLFPPFVILGISEAFQLPAHIELFYGEFPESLRNTATSLTSLVIGITFYLSTALIDLIQRTTAWLPDDINHGRVDNVYWVLVTGGVLNFGYFLVCSWFYNYRFLRDNGQEQDPKDVII</sequence>
<feature type="transmembrane region" description="Helical" evidence="6">
    <location>
        <begin position="747"/>
        <end position="766"/>
    </location>
</feature>
<dbReference type="SUPFAM" id="SSF103473">
    <property type="entry name" value="MFS general substrate transporter"/>
    <property type="match status" value="2"/>
</dbReference>
<gene>
    <name evidence="7" type="ORF">HID58_022445</name>
</gene>
<feature type="transmembrane region" description="Helical" evidence="6">
    <location>
        <begin position="171"/>
        <end position="192"/>
    </location>
</feature>
<feature type="transmembrane region" description="Helical" evidence="6">
    <location>
        <begin position="20"/>
        <end position="48"/>
    </location>
</feature>
<keyword evidence="3 6" id="KW-0812">Transmembrane</keyword>
<dbReference type="InterPro" id="IPR000109">
    <property type="entry name" value="POT_fam"/>
</dbReference>
<feature type="transmembrane region" description="Helical" evidence="6">
    <location>
        <begin position="1083"/>
        <end position="1104"/>
    </location>
</feature>
<dbReference type="PANTHER" id="PTHR11654">
    <property type="entry name" value="OLIGOPEPTIDE TRANSPORTER-RELATED"/>
    <property type="match status" value="1"/>
</dbReference>
<keyword evidence="5 6" id="KW-0472">Membrane</keyword>
<feature type="transmembrane region" description="Helical" evidence="6">
    <location>
        <begin position="424"/>
        <end position="443"/>
    </location>
</feature>
<feature type="transmembrane region" description="Helical" evidence="6">
    <location>
        <begin position="60"/>
        <end position="80"/>
    </location>
</feature>
<feature type="transmembrane region" description="Helical" evidence="6">
    <location>
        <begin position="894"/>
        <end position="917"/>
    </location>
</feature>
<comment type="similarity">
    <text evidence="2">Belongs to the major facilitator superfamily. Proton-dependent oligopeptide transporter (POT/PTR) (TC 2.A.17) family.</text>
</comment>
<dbReference type="Proteomes" id="UP000824890">
    <property type="component" value="Unassembled WGS sequence"/>
</dbReference>
<feature type="transmembrane region" description="Helical" evidence="6">
    <location>
        <begin position="381"/>
        <end position="403"/>
    </location>
</feature>
<evidence type="ECO:0000313" key="8">
    <source>
        <dbReference type="Proteomes" id="UP000824890"/>
    </source>
</evidence>
<dbReference type="CDD" id="cd17416">
    <property type="entry name" value="MFS_NPF1_2"/>
    <property type="match status" value="2"/>
</dbReference>
<evidence type="ECO:0000256" key="4">
    <source>
        <dbReference type="ARBA" id="ARBA00022989"/>
    </source>
</evidence>
<evidence type="ECO:0000313" key="7">
    <source>
        <dbReference type="EMBL" id="KAH0922427.1"/>
    </source>
</evidence>
<name>A0ABQ8CZA5_BRANA</name>
<proteinExistence type="inferred from homology"/>
<feature type="transmembrane region" description="Helical" evidence="6">
    <location>
        <begin position="198"/>
        <end position="218"/>
    </location>
</feature>
<comment type="subcellular location">
    <subcellularLocation>
        <location evidence="1">Membrane</location>
        <topology evidence="1">Multi-pass membrane protein</topology>
    </subcellularLocation>
</comment>
<feature type="transmembrane region" description="Helical" evidence="6">
    <location>
        <begin position="592"/>
        <end position="621"/>
    </location>
</feature>
<feature type="transmembrane region" description="Helical" evidence="6">
    <location>
        <begin position="929"/>
        <end position="951"/>
    </location>
</feature>
<evidence type="ECO:0000256" key="5">
    <source>
        <dbReference type="ARBA" id="ARBA00023136"/>
    </source>
</evidence>
<keyword evidence="8" id="KW-1185">Reference proteome</keyword>
<protein>
    <submittedName>
        <fullName evidence="7">Uncharacterized protein</fullName>
    </submittedName>
</protein>
<reference evidence="7 8" key="1">
    <citation type="submission" date="2021-05" db="EMBL/GenBank/DDBJ databases">
        <title>Genome Assembly of Synthetic Allotetraploid Brassica napus Reveals Homoeologous Exchanges between Subgenomes.</title>
        <authorList>
            <person name="Davis J.T."/>
        </authorList>
    </citation>
    <scope>NUCLEOTIDE SEQUENCE [LARGE SCALE GENOMIC DNA]</scope>
    <source>
        <strain evidence="8">cv. Da-Ae</strain>
        <tissue evidence="7">Seedling</tissue>
    </source>
</reference>
<feature type="transmembrane region" description="Helical" evidence="6">
    <location>
        <begin position="304"/>
        <end position="330"/>
    </location>
</feature>
<feature type="transmembrane region" description="Helical" evidence="6">
    <location>
        <begin position="1041"/>
        <end position="1063"/>
    </location>
</feature>